<dbReference type="SMART" id="SM00829">
    <property type="entry name" value="PKS_ER"/>
    <property type="match status" value="1"/>
</dbReference>
<dbReference type="AlphaFoldDB" id="A0A7W4TJ17"/>
<dbReference type="SUPFAM" id="SSF51735">
    <property type="entry name" value="NAD(P)-binding Rossmann-fold domains"/>
    <property type="match status" value="1"/>
</dbReference>
<evidence type="ECO:0000259" key="2">
    <source>
        <dbReference type="SMART" id="SM00829"/>
    </source>
</evidence>
<dbReference type="InterPro" id="IPR036291">
    <property type="entry name" value="NAD(P)-bd_dom_sf"/>
</dbReference>
<reference evidence="3 4" key="1">
    <citation type="submission" date="2020-08" db="EMBL/GenBank/DDBJ databases">
        <title>The Agave Microbiome: Exploring the role of microbial communities in plant adaptations to desert environments.</title>
        <authorList>
            <person name="Partida-Martinez L.P."/>
        </authorList>
    </citation>
    <scope>NUCLEOTIDE SEQUENCE [LARGE SCALE GENOMIC DNA]</scope>
    <source>
        <strain evidence="3 4">AS2.23</strain>
    </source>
</reference>
<dbReference type="PANTHER" id="PTHR44154:SF1">
    <property type="entry name" value="QUINONE OXIDOREDUCTASE"/>
    <property type="match status" value="1"/>
</dbReference>
<evidence type="ECO:0000313" key="3">
    <source>
        <dbReference type="EMBL" id="MBB2899443.1"/>
    </source>
</evidence>
<sequence length="332" mass="34184">MNAPTGSAVLEGGRGAANRAVRFRRYGGPEVLEVLSVPRPVATPGTVVVEVVSAALNPGEIGIREGAFALMWPATFPEGQGNDFSGVVAEVGPGVHGVQVGDAVLGFTPRAAQAQFVLTSPDRLAPLPPGLGWDEAASIAGAGATAWAAVRAVDPRAGETVLVSAAAGGVGVVATQLALLRGARVVGTVGEANEEFLTSLGAVPVRYGPGLVERVRAAAPQGLDACVDTFGPPNAEVALALGVPAHRVNTLADGRAVQRHGVRHEAQEQADTPQVWSELAHLVARGQVRIPIAATYPMTEVAQAYRDLGARHVRGKRVLHIASAARRAELTR</sequence>
<dbReference type="Gene3D" id="3.40.50.720">
    <property type="entry name" value="NAD(P)-binding Rossmann-like Domain"/>
    <property type="match status" value="1"/>
</dbReference>
<feature type="domain" description="Enoyl reductase (ER)" evidence="2">
    <location>
        <begin position="27"/>
        <end position="319"/>
    </location>
</feature>
<dbReference type="GO" id="GO:0016491">
    <property type="term" value="F:oxidoreductase activity"/>
    <property type="evidence" value="ECO:0007669"/>
    <property type="project" value="InterPro"/>
</dbReference>
<reference evidence="3 4" key="2">
    <citation type="submission" date="2020-08" db="EMBL/GenBank/DDBJ databases">
        <authorList>
            <person name="Partida-Martinez L."/>
            <person name="Huntemann M."/>
            <person name="Clum A."/>
            <person name="Wang J."/>
            <person name="Palaniappan K."/>
            <person name="Ritter S."/>
            <person name="Chen I.-M."/>
            <person name="Stamatis D."/>
            <person name="Reddy T."/>
            <person name="O'Malley R."/>
            <person name="Daum C."/>
            <person name="Shapiro N."/>
            <person name="Ivanova N."/>
            <person name="Kyrpides N."/>
            <person name="Woyke T."/>
        </authorList>
    </citation>
    <scope>NUCLEOTIDE SEQUENCE [LARGE SCALE GENOMIC DNA]</scope>
    <source>
        <strain evidence="3 4">AS2.23</strain>
    </source>
</reference>
<dbReference type="Pfam" id="PF08240">
    <property type="entry name" value="ADH_N"/>
    <property type="match status" value="1"/>
</dbReference>
<protein>
    <submittedName>
        <fullName evidence="3">NADPH:quinone reductase-like Zn-dependent oxidoreductase</fullName>
    </submittedName>
</protein>
<name>A0A7W4TJ17_KINRA</name>
<accession>A0A7W4TJ17</accession>
<dbReference type="InterPro" id="IPR020843">
    <property type="entry name" value="ER"/>
</dbReference>
<proteinExistence type="predicted"/>
<dbReference type="RefSeq" id="WP_183390098.1">
    <property type="nucleotide sequence ID" value="NZ_JACHVY010000001.1"/>
</dbReference>
<dbReference type="EMBL" id="JACHVY010000001">
    <property type="protein sequence ID" value="MBB2899443.1"/>
    <property type="molecule type" value="Genomic_DNA"/>
</dbReference>
<dbReference type="PANTHER" id="PTHR44154">
    <property type="entry name" value="QUINONE OXIDOREDUCTASE"/>
    <property type="match status" value="1"/>
</dbReference>
<dbReference type="InterPro" id="IPR051603">
    <property type="entry name" value="Zinc-ADH_QOR/CCCR"/>
</dbReference>
<dbReference type="SUPFAM" id="SSF50129">
    <property type="entry name" value="GroES-like"/>
    <property type="match status" value="1"/>
</dbReference>
<comment type="caution">
    <text evidence="3">The sequence shown here is derived from an EMBL/GenBank/DDBJ whole genome shotgun (WGS) entry which is preliminary data.</text>
</comment>
<dbReference type="InterPro" id="IPR013154">
    <property type="entry name" value="ADH-like_N"/>
</dbReference>
<dbReference type="Pfam" id="PF13602">
    <property type="entry name" value="ADH_zinc_N_2"/>
    <property type="match status" value="1"/>
</dbReference>
<dbReference type="InterPro" id="IPR011032">
    <property type="entry name" value="GroES-like_sf"/>
</dbReference>
<keyword evidence="1" id="KW-0521">NADP</keyword>
<evidence type="ECO:0000313" key="4">
    <source>
        <dbReference type="Proteomes" id="UP000533269"/>
    </source>
</evidence>
<dbReference type="Proteomes" id="UP000533269">
    <property type="component" value="Unassembled WGS sequence"/>
</dbReference>
<dbReference type="Gene3D" id="3.90.180.10">
    <property type="entry name" value="Medium-chain alcohol dehydrogenases, catalytic domain"/>
    <property type="match status" value="1"/>
</dbReference>
<gene>
    <name evidence="3" type="ORF">FHR75_000231</name>
</gene>
<organism evidence="3 4">
    <name type="scientific">Kineococcus radiotolerans</name>
    <dbReference type="NCBI Taxonomy" id="131568"/>
    <lineage>
        <taxon>Bacteria</taxon>
        <taxon>Bacillati</taxon>
        <taxon>Actinomycetota</taxon>
        <taxon>Actinomycetes</taxon>
        <taxon>Kineosporiales</taxon>
        <taxon>Kineosporiaceae</taxon>
        <taxon>Kineococcus</taxon>
    </lineage>
</organism>
<evidence type="ECO:0000256" key="1">
    <source>
        <dbReference type="ARBA" id="ARBA00022857"/>
    </source>
</evidence>
<dbReference type="CDD" id="cd05289">
    <property type="entry name" value="MDR_like_2"/>
    <property type="match status" value="1"/>
</dbReference>